<comment type="caution">
    <text evidence="11">The sequence shown here is derived from an EMBL/GenBank/DDBJ whole genome shotgun (WGS) entry which is preliminary data.</text>
</comment>
<dbReference type="Gene3D" id="1.20.120.1750">
    <property type="match status" value="1"/>
</dbReference>
<evidence type="ECO:0000256" key="3">
    <source>
        <dbReference type="ARBA" id="ARBA00022679"/>
    </source>
</evidence>
<dbReference type="PROSITE" id="PS51873">
    <property type="entry name" value="TRIAD"/>
    <property type="match status" value="1"/>
</dbReference>
<feature type="domain" description="RING-type" evidence="10">
    <location>
        <begin position="1"/>
        <end position="230"/>
    </location>
</feature>
<evidence type="ECO:0000256" key="4">
    <source>
        <dbReference type="ARBA" id="ARBA00022723"/>
    </source>
</evidence>
<keyword evidence="5" id="KW-0677">Repeat</keyword>
<evidence type="ECO:0000259" key="10">
    <source>
        <dbReference type="PROSITE" id="PS51873"/>
    </source>
</evidence>
<evidence type="ECO:0000256" key="1">
    <source>
        <dbReference type="ARBA" id="ARBA00001798"/>
    </source>
</evidence>
<evidence type="ECO:0000256" key="7">
    <source>
        <dbReference type="ARBA" id="ARBA00022786"/>
    </source>
</evidence>
<evidence type="ECO:0000256" key="5">
    <source>
        <dbReference type="ARBA" id="ARBA00022737"/>
    </source>
</evidence>
<dbReference type="EMBL" id="JAAQHG020000005">
    <property type="protein sequence ID" value="KAL1589055.1"/>
    <property type="molecule type" value="Genomic_DNA"/>
</dbReference>
<evidence type="ECO:0000256" key="2">
    <source>
        <dbReference type="ARBA" id="ARBA00012251"/>
    </source>
</evidence>
<dbReference type="AlphaFoldDB" id="A0AB34KZR5"/>
<evidence type="ECO:0000256" key="9">
    <source>
        <dbReference type="SAM" id="MobiDB-lite"/>
    </source>
</evidence>
<dbReference type="InterPro" id="IPR002867">
    <property type="entry name" value="IBR_dom"/>
</dbReference>
<reference evidence="11 12" key="1">
    <citation type="journal article" date="2020" name="Microbiol. Resour. Announc.">
        <title>Draft Genome Sequence of a Cladosporium Species Isolated from the Mesophotic Ascidian Didemnum maculosum.</title>
        <authorList>
            <person name="Gioti A."/>
            <person name="Siaperas R."/>
            <person name="Nikolaivits E."/>
            <person name="Le Goff G."/>
            <person name="Ouazzani J."/>
            <person name="Kotoulas G."/>
            <person name="Topakas E."/>
        </authorList>
    </citation>
    <scope>NUCLEOTIDE SEQUENCE [LARGE SCALE GENOMIC DNA]</scope>
    <source>
        <strain evidence="11 12">TM138-S3</strain>
    </source>
</reference>
<evidence type="ECO:0000256" key="8">
    <source>
        <dbReference type="ARBA" id="ARBA00022833"/>
    </source>
</evidence>
<dbReference type="InterPro" id="IPR031127">
    <property type="entry name" value="E3_UB_ligase_RBR"/>
</dbReference>
<proteinExistence type="predicted"/>
<dbReference type="GO" id="GO:0008270">
    <property type="term" value="F:zinc ion binding"/>
    <property type="evidence" value="ECO:0007669"/>
    <property type="project" value="UniProtKB-KW"/>
</dbReference>
<keyword evidence="6" id="KW-0863">Zinc-finger</keyword>
<dbReference type="InterPro" id="IPR044066">
    <property type="entry name" value="TRIAD_supradom"/>
</dbReference>
<dbReference type="CDD" id="cd22584">
    <property type="entry name" value="Rcat_RBR_unk"/>
    <property type="match status" value="1"/>
</dbReference>
<comment type="catalytic activity">
    <reaction evidence="1">
        <text>[E2 ubiquitin-conjugating enzyme]-S-ubiquitinyl-L-cysteine + [acceptor protein]-L-lysine = [E2 ubiquitin-conjugating enzyme]-L-cysteine + [acceptor protein]-N(6)-ubiquitinyl-L-lysine.</text>
        <dbReference type="EC" id="2.3.2.31"/>
    </reaction>
</comment>
<dbReference type="PANTHER" id="PTHR11685">
    <property type="entry name" value="RBR FAMILY RING FINGER AND IBR DOMAIN-CONTAINING"/>
    <property type="match status" value="1"/>
</dbReference>
<protein>
    <recommendedName>
        <fullName evidence="2">RBR-type E3 ubiquitin transferase</fullName>
        <ecNumber evidence="2">2.3.2.31</ecNumber>
    </recommendedName>
</protein>
<dbReference type="GeneID" id="96003627"/>
<evidence type="ECO:0000313" key="12">
    <source>
        <dbReference type="Proteomes" id="UP000803884"/>
    </source>
</evidence>
<dbReference type="Proteomes" id="UP000803884">
    <property type="component" value="Unassembled WGS sequence"/>
</dbReference>
<evidence type="ECO:0000256" key="6">
    <source>
        <dbReference type="ARBA" id="ARBA00022771"/>
    </source>
</evidence>
<dbReference type="EC" id="2.3.2.31" evidence="2"/>
<dbReference type="SUPFAM" id="SSF57850">
    <property type="entry name" value="RING/U-box"/>
    <property type="match status" value="1"/>
</dbReference>
<dbReference type="GO" id="GO:0061630">
    <property type="term" value="F:ubiquitin protein ligase activity"/>
    <property type="evidence" value="ECO:0007669"/>
    <property type="project" value="UniProtKB-EC"/>
</dbReference>
<keyword evidence="8" id="KW-0862">Zinc</keyword>
<keyword evidence="12" id="KW-1185">Reference proteome</keyword>
<name>A0AB34KZR5_9PEZI</name>
<keyword evidence="7" id="KW-0833">Ubl conjugation pathway</keyword>
<dbReference type="GO" id="GO:0016567">
    <property type="term" value="P:protein ubiquitination"/>
    <property type="evidence" value="ECO:0007669"/>
    <property type="project" value="InterPro"/>
</dbReference>
<feature type="compositionally biased region" description="Acidic residues" evidence="9">
    <location>
        <begin position="246"/>
        <end position="258"/>
    </location>
</feature>
<keyword evidence="4" id="KW-0479">Metal-binding</keyword>
<organism evidence="11 12">
    <name type="scientific">Cladosporium halotolerans</name>
    <dbReference type="NCBI Taxonomy" id="1052096"/>
    <lineage>
        <taxon>Eukaryota</taxon>
        <taxon>Fungi</taxon>
        <taxon>Dikarya</taxon>
        <taxon>Ascomycota</taxon>
        <taxon>Pezizomycotina</taxon>
        <taxon>Dothideomycetes</taxon>
        <taxon>Dothideomycetidae</taxon>
        <taxon>Cladosporiales</taxon>
        <taxon>Cladosporiaceae</taxon>
        <taxon>Cladosporium</taxon>
    </lineage>
</organism>
<gene>
    <name evidence="11" type="ORF">WHR41_02183</name>
</gene>
<accession>A0AB34KZR5</accession>
<keyword evidence="3" id="KW-0808">Transferase</keyword>
<feature type="region of interest" description="Disordered" evidence="9">
    <location>
        <begin position="235"/>
        <end position="262"/>
    </location>
</feature>
<evidence type="ECO:0000313" key="11">
    <source>
        <dbReference type="EMBL" id="KAL1589055.1"/>
    </source>
</evidence>
<dbReference type="RefSeq" id="XP_069232160.1">
    <property type="nucleotide sequence ID" value="XM_069370789.1"/>
</dbReference>
<dbReference type="Pfam" id="PF01485">
    <property type="entry name" value="IBR"/>
    <property type="match status" value="1"/>
</dbReference>
<sequence length="378" mass="43025">MGPPSWSCDCCCESWNDYTSINIDESLVCVACVRKMFDKALEFEHEYPPTWAGSMHPSEFSHIFSKEYIENYKRKELEYKMPPSRRVYCQHMISHDDSGGRKITEPCGTYLGPRQRLTGPNALILARCEKCTNATCMVCDEFSSNAATMLQHVCSGKSRTNEKRAQAFAGLKRGRDWQECPNRQCGRRIELAEACNHMTCQCGTGFCFICGKTADGDSDHWEKGGCPRYNQPGDPYAEYDDHYGGDDSDSDDDSDNDSYADPLENVRGLFEEDEASVADARTNETRTGMDMLREELARSTLSDDDDLLERIWAEHAALERPQPGSMSLAEAVMRTNRGLTAEWAGDDDLDQWFDIRGEHRVSMEDIDIDRMLWRLYVE</sequence>